<evidence type="ECO:0000256" key="6">
    <source>
        <dbReference type="ARBA" id="ARBA00022729"/>
    </source>
</evidence>
<dbReference type="STRING" id="308745.A0A0F8UTX3"/>
<keyword evidence="10 15" id="KW-0326">Glycosidase</keyword>
<keyword evidence="18" id="KW-1185">Reference proteome</keyword>
<evidence type="ECO:0000256" key="10">
    <source>
        <dbReference type="ARBA" id="ARBA00023295"/>
    </source>
</evidence>
<feature type="site" description="Important for catalytic activity, responsible for pKa modulation of the active site Glu and correct orientation of both the proton donor and substrate" evidence="14">
    <location>
        <position position="231"/>
    </location>
</feature>
<dbReference type="PANTHER" id="PTHR43301">
    <property type="entry name" value="ARABINAN ENDO-1,5-ALPHA-L-ARABINOSIDASE"/>
    <property type="match status" value="1"/>
</dbReference>
<feature type="transmembrane region" description="Helical" evidence="16">
    <location>
        <begin position="64"/>
        <end position="83"/>
    </location>
</feature>
<dbReference type="GO" id="GO:0004553">
    <property type="term" value="F:hydrolase activity, hydrolyzing O-glycosyl compounds"/>
    <property type="evidence" value="ECO:0007669"/>
    <property type="project" value="InterPro"/>
</dbReference>
<keyword evidence="11" id="KW-0624">Polysaccharide degradation</keyword>
<keyword evidence="8" id="KW-0325">Glycoprotein</keyword>
<evidence type="ECO:0000256" key="15">
    <source>
        <dbReference type="RuleBase" id="RU361187"/>
    </source>
</evidence>
<keyword evidence="6" id="KW-0732">Signal</keyword>
<dbReference type="CDD" id="cd18831">
    <property type="entry name" value="GH43_AnAbnA-like"/>
    <property type="match status" value="1"/>
</dbReference>
<dbReference type="AlphaFoldDB" id="A0A0F8UTX3"/>
<sequence>MPQPFATPGDNEPPGGFSRFFATRMFGKAGDYELLPWGLPHSQPGKDAARPGAIAIRRLFLRRCLKMTVLLAVLLLVSLAVALKIKPHPRRRPDLPLSYPATHQTDLRIHDPSLLRVGDTYYSYSVGEHIAIHQASSLAGPWEKTGSVLPADSVIPKGDRKAPWAPTTIQVGNRFYCYYAVSNAGCRNSAIGVASSASPGPGGWVDHGLIIQSGKGKGSDEYPLDQSNTIDASVFVADNGQAYLNFGSFWSGIWQIPLGQDLISPGENGRSDVRHLAREPAAVFPARKNANGICGDPSGGHPIEGSYLSYHEPYYYLWFSWGRCCDITDKFLSNFPGKEYRIRVGRSDSPQGPFLDKQGNDLVDGGGETVYASNGDTFAPGGQGVLAEEDGDILYYHYLNKSVSYDFWEARLGYSPLKYVDGWPVAQ</sequence>
<evidence type="ECO:0000256" key="3">
    <source>
        <dbReference type="ARBA" id="ARBA00009865"/>
    </source>
</evidence>
<evidence type="ECO:0000256" key="7">
    <source>
        <dbReference type="ARBA" id="ARBA00022801"/>
    </source>
</evidence>
<protein>
    <recommendedName>
        <fullName evidence="19">Arabinan endo-1,5-alpha-L-arabinosidase</fullName>
    </recommendedName>
</protein>
<evidence type="ECO:0000256" key="5">
    <source>
        <dbReference type="ARBA" id="ARBA00022651"/>
    </source>
</evidence>
<keyword evidence="16" id="KW-0812">Transmembrane</keyword>
<dbReference type="PANTHER" id="PTHR43301:SF4">
    <property type="entry name" value="ARABINAN ENDO-1,5-ALPHA-L-ARABINOSIDASE B"/>
    <property type="match status" value="1"/>
</dbReference>
<comment type="similarity">
    <text evidence="3 15">Belongs to the glycosyl hydrolase 43 family.</text>
</comment>
<dbReference type="GO" id="GO:0045493">
    <property type="term" value="P:xylan catabolic process"/>
    <property type="evidence" value="ECO:0007669"/>
    <property type="project" value="UniProtKB-KW"/>
</dbReference>
<keyword evidence="9" id="KW-0119">Carbohydrate metabolism</keyword>
<name>A0A0F8UTX3_9EURO</name>
<keyword evidence="5" id="KW-0858">Xylan degradation</keyword>
<accession>A0A0F8UTX3</accession>
<dbReference type="InterPro" id="IPR050727">
    <property type="entry name" value="GH43_arabinanases"/>
</dbReference>
<evidence type="ECO:0000313" key="17">
    <source>
        <dbReference type="EMBL" id="KKK22923.1"/>
    </source>
</evidence>
<evidence type="ECO:0000256" key="13">
    <source>
        <dbReference type="PIRSR" id="PIRSR606710-1"/>
    </source>
</evidence>
<dbReference type="InterPro" id="IPR023296">
    <property type="entry name" value="Glyco_hydro_beta-prop_sf"/>
</dbReference>
<keyword evidence="16" id="KW-0472">Membrane</keyword>
<keyword evidence="7 15" id="KW-0378">Hydrolase</keyword>
<dbReference type="InterPro" id="IPR006710">
    <property type="entry name" value="Glyco_hydro_43"/>
</dbReference>
<proteinExistence type="inferred from homology"/>
<comment type="subcellular location">
    <subcellularLocation>
        <location evidence="1">Secreted</location>
    </subcellularLocation>
</comment>
<evidence type="ECO:0000256" key="1">
    <source>
        <dbReference type="ARBA" id="ARBA00004613"/>
    </source>
</evidence>
<evidence type="ECO:0000313" key="18">
    <source>
        <dbReference type="Proteomes" id="UP000034291"/>
    </source>
</evidence>
<evidence type="ECO:0000256" key="16">
    <source>
        <dbReference type="SAM" id="Phobius"/>
    </source>
</evidence>
<keyword evidence="16" id="KW-1133">Transmembrane helix</keyword>
<evidence type="ECO:0000256" key="2">
    <source>
        <dbReference type="ARBA" id="ARBA00004834"/>
    </source>
</evidence>
<evidence type="ECO:0000256" key="12">
    <source>
        <dbReference type="ARBA" id="ARBA00025221"/>
    </source>
</evidence>
<dbReference type="SUPFAM" id="SSF75005">
    <property type="entry name" value="Arabinanase/levansucrase/invertase"/>
    <property type="match status" value="1"/>
</dbReference>
<evidence type="ECO:0000256" key="9">
    <source>
        <dbReference type="ARBA" id="ARBA00023277"/>
    </source>
</evidence>
<comment type="caution">
    <text evidence="17">The sequence shown here is derived from an EMBL/GenBank/DDBJ whole genome shotgun (WGS) entry which is preliminary data.</text>
</comment>
<dbReference type="Proteomes" id="UP000034291">
    <property type="component" value="Unassembled WGS sequence"/>
</dbReference>
<evidence type="ECO:0000256" key="8">
    <source>
        <dbReference type="ARBA" id="ARBA00023180"/>
    </source>
</evidence>
<evidence type="ECO:0000256" key="14">
    <source>
        <dbReference type="PIRSR" id="PIRSR606710-2"/>
    </source>
</evidence>
<organism evidence="17 18">
    <name type="scientific">Aspergillus rambellii</name>
    <dbReference type="NCBI Taxonomy" id="308745"/>
    <lineage>
        <taxon>Eukaryota</taxon>
        <taxon>Fungi</taxon>
        <taxon>Dikarya</taxon>
        <taxon>Ascomycota</taxon>
        <taxon>Pezizomycotina</taxon>
        <taxon>Eurotiomycetes</taxon>
        <taxon>Eurotiomycetidae</taxon>
        <taxon>Eurotiales</taxon>
        <taxon>Aspergillaceae</taxon>
        <taxon>Aspergillus</taxon>
        <taxon>Aspergillus subgen. Nidulantes</taxon>
    </lineage>
</organism>
<keyword evidence="4" id="KW-0964">Secreted</keyword>
<dbReference type="EMBL" id="JZBS01001396">
    <property type="protein sequence ID" value="KKK22923.1"/>
    <property type="molecule type" value="Genomic_DNA"/>
</dbReference>
<feature type="active site" description="Proton acceptor" evidence="13">
    <location>
        <position position="111"/>
    </location>
</feature>
<evidence type="ECO:0008006" key="19">
    <source>
        <dbReference type="Google" id="ProtNLM"/>
    </source>
</evidence>
<feature type="active site" description="Proton donor" evidence="13">
    <location>
        <position position="304"/>
    </location>
</feature>
<dbReference type="OrthoDB" id="195678at2759"/>
<dbReference type="Pfam" id="PF04616">
    <property type="entry name" value="Glyco_hydro_43"/>
    <property type="match status" value="1"/>
</dbReference>
<comment type="pathway">
    <text evidence="2">Glycan metabolism; L-arabinan degradation.</text>
</comment>
<evidence type="ECO:0000256" key="11">
    <source>
        <dbReference type="ARBA" id="ARBA00023326"/>
    </source>
</evidence>
<dbReference type="GO" id="GO:0005576">
    <property type="term" value="C:extracellular region"/>
    <property type="evidence" value="ECO:0007669"/>
    <property type="project" value="UniProtKB-SubCell"/>
</dbReference>
<comment type="function">
    <text evidence="12">Endo-1,5-alpha-L-arabinanase involved in degradation of pectin. Its preferred substrate is linear 1,5-alpha-L-arabinan.</text>
</comment>
<dbReference type="Gene3D" id="2.115.10.20">
    <property type="entry name" value="Glycosyl hydrolase domain, family 43"/>
    <property type="match status" value="1"/>
</dbReference>
<gene>
    <name evidence="17" type="ORF">ARAM_005403</name>
</gene>
<reference evidence="17 18" key="1">
    <citation type="submission" date="2015-02" db="EMBL/GenBank/DDBJ databases">
        <title>Draft Genome Sequences of Two Closely-Related Aflatoxigenic Aspergillus Species Obtained from the Cote d'Ivoire.</title>
        <authorList>
            <person name="Moore G.G."/>
            <person name="Beltz S.B."/>
            <person name="Mack B.M."/>
        </authorList>
    </citation>
    <scope>NUCLEOTIDE SEQUENCE [LARGE SCALE GENOMIC DNA]</scope>
    <source>
        <strain evidence="17 18">SRRC1468</strain>
    </source>
</reference>
<evidence type="ECO:0000256" key="4">
    <source>
        <dbReference type="ARBA" id="ARBA00022525"/>
    </source>
</evidence>